<dbReference type="PROSITE" id="PS51257">
    <property type="entry name" value="PROKAR_LIPOPROTEIN"/>
    <property type="match status" value="1"/>
</dbReference>
<sequence length="213" mass="24447">MNMNKMIEQTGALLLALACIFMAGLNLWNLFKVWFDSKYQPRNENKDSSAEKAGEKNDGIDKYKYIYIYPDKLKQKDMDVKNEFADPKQNEPFMSVNMEKEYPPNNNQVNLEEETVPVVKGKITASCVFDSGTTMDEFEAIAKILKGNPIAKDERKQAIQSMMKVQGTDIYNQLVNRIGGARERAMEALNEWEQETSGNFPIGNFDWSKYIKI</sequence>
<comment type="caution">
    <text evidence="2">The sequence shown here is derived from an EMBL/GenBank/DDBJ whole genome shotgun (WGS) entry which is preliminary data.</text>
</comment>
<protein>
    <submittedName>
        <fullName evidence="2">Uncharacterized protein</fullName>
    </submittedName>
</protein>
<organism evidence="2">
    <name type="scientific">termite gut metagenome</name>
    <dbReference type="NCBI Taxonomy" id="433724"/>
    <lineage>
        <taxon>unclassified sequences</taxon>
        <taxon>metagenomes</taxon>
        <taxon>organismal metagenomes</taxon>
    </lineage>
</organism>
<accession>A0A5J4RST3</accession>
<reference evidence="2" key="1">
    <citation type="submission" date="2019-03" db="EMBL/GenBank/DDBJ databases">
        <title>Single cell metagenomics reveals metabolic interactions within the superorganism composed of flagellate Streblomastix strix and complex community of Bacteroidetes bacteria on its surface.</title>
        <authorList>
            <person name="Treitli S.C."/>
            <person name="Kolisko M."/>
            <person name="Husnik F."/>
            <person name="Keeling P."/>
            <person name="Hampl V."/>
        </authorList>
    </citation>
    <scope>NUCLEOTIDE SEQUENCE</scope>
    <source>
        <strain evidence="2">STM</strain>
    </source>
</reference>
<evidence type="ECO:0000256" key="1">
    <source>
        <dbReference type="SAM" id="Phobius"/>
    </source>
</evidence>
<keyword evidence="1" id="KW-0812">Transmembrane</keyword>
<keyword evidence="1" id="KW-1133">Transmembrane helix</keyword>
<gene>
    <name evidence="2" type="ORF">EZS27_015083</name>
</gene>
<proteinExistence type="predicted"/>
<name>A0A5J4RST3_9ZZZZ</name>
<feature type="transmembrane region" description="Helical" evidence="1">
    <location>
        <begin position="12"/>
        <end position="31"/>
    </location>
</feature>
<keyword evidence="1" id="KW-0472">Membrane</keyword>
<dbReference type="EMBL" id="SNRY01000761">
    <property type="protein sequence ID" value="KAA6336784.1"/>
    <property type="molecule type" value="Genomic_DNA"/>
</dbReference>
<dbReference type="AlphaFoldDB" id="A0A5J4RST3"/>
<evidence type="ECO:0000313" key="2">
    <source>
        <dbReference type="EMBL" id="KAA6336784.1"/>
    </source>
</evidence>